<dbReference type="Proteomes" id="UP001285636">
    <property type="component" value="Unassembled WGS sequence"/>
</dbReference>
<dbReference type="EMBL" id="JAWJAY010000002">
    <property type="protein sequence ID" value="MDV2885661.1"/>
    <property type="molecule type" value="Genomic_DNA"/>
</dbReference>
<dbReference type="Gene3D" id="1.10.3090.10">
    <property type="entry name" value="cca-adding enzyme, domain 2"/>
    <property type="match status" value="1"/>
</dbReference>
<sequence>MQVIVSHQNVDFDGVASMVAAKKLYPEAIIAISDKLDRSVTTYMSIYKDLFSFSTYESVDWKHVSSLILVDVQAIDRTGIPSVELMDEIETIVYDHHPPFQLHTNQNERHQIEQVGAAVTLLIEHLEHKDVLLTPEEVNLFGLGLYSDTGNFTFPSTTSRDFHAASFLMKHHLDIEIVNRFVTPALTEAEQTLFNQLFHSQTLHQLDGLQVVVSCHEQDRFQNGLSSLTEKLLDASSADAVITIVKMGKHVHLVFRASSTRINFQSFIKELGGGGHSQAASAMMKKTTLEEARRKVLPLIDMIVEYTVSAKEVMSYPVKTIHENDTITDAKEMMIRFGHTGFPVVNDHEELVGIISRRDVDKAIHHQYGHAPIKGYMTREIVTKQVDSTIDEVQQAMISHNIGRIPIMDDQNIAGIISRTNIISYLQKKEYEANFPNLVQRLEDTVSKEHFHLLKLIGKEADRFGVNAYLVGGFVRDLLLKRPNEDLDVVIEGDGIEFANVLAASNGGSIKKHDTFGTATWTTPDDMKIDIVTCRTEYYAETASLPIVRSSNIHEDLTRRDFTINAMAMSISEHSFGKLLDEYQGIEDLKAKKIRILHPISFIEDPTRIFRAVRFAVRFGYSIEKETARLAQSAMSHLFSLSQQRLRQELTLIHKEAKDLEAFYLLDTLNVWKTLFQKELPASSWQYAERVFNQSGHTVFHILTALASPLSNWREMIQLYIMTAKERVFIEQLNEIKQAPIEEIKSIGELHRYLYAVHDETLRFYLLDPTQRFHTHLDDYFKKRQKISLYLTGDDLIKLDFKPGPHFRDYLFELEIKQLNGEISSKEEATKWVLEEKQKAEANHL</sequence>
<dbReference type="GO" id="GO:0008033">
    <property type="term" value="P:tRNA processing"/>
    <property type="evidence" value="ECO:0007669"/>
    <property type="project" value="UniProtKB-KW"/>
</dbReference>
<dbReference type="Gene3D" id="3.10.580.10">
    <property type="entry name" value="CBS-domain"/>
    <property type="match status" value="1"/>
</dbReference>
<dbReference type="RefSeq" id="WP_323466766.1">
    <property type="nucleotide sequence ID" value="NZ_CP144224.1"/>
</dbReference>
<dbReference type="SUPFAM" id="SSF81301">
    <property type="entry name" value="Nucleotidyltransferase"/>
    <property type="match status" value="1"/>
</dbReference>
<keyword evidence="3" id="KW-0820">tRNA-binding</keyword>
<dbReference type="InterPro" id="IPR001667">
    <property type="entry name" value="DDH_dom"/>
</dbReference>
<dbReference type="Pfam" id="PF01368">
    <property type="entry name" value="DHH"/>
    <property type="match status" value="1"/>
</dbReference>
<dbReference type="InterPro" id="IPR002646">
    <property type="entry name" value="PolA_pol_head_dom"/>
</dbReference>
<evidence type="ECO:0000256" key="4">
    <source>
        <dbReference type="ARBA" id="ARBA00022679"/>
    </source>
</evidence>
<keyword evidence="7" id="KW-0479">Metal-binding</keyword>
<evidence type="ECO:0000256" key="11">
    <source>
        <dbReference type="PROSITE-ProRule" id="PRU00703"/>
    </source>
</evidence>
<comment type="cofactor">
    <cofactor evidence="1">
        <name>Mg(2+)</name>
        <dbReference type="ChEBI" id="CHEBI:18420"/>
    </cofactor>
</comment>
<keyword evidence="4 12" id="KW-0808">Transferase</keyword>
<evidence type="ECO:0000256" key="2">
    <source>
        <dbReference type="ARBA" id="ARBA00007265"/>
    </source>
</evidence>
<dbReference type="Gene3D" id="3.10.310.30">
    <property type="match status" value="1"/>
</dbReference>
<keyword evidence="9" id="KW-0460">Magnesium</keyword>
<evidence type="ECO:0000256" key="7">
    <source>
        <dbReference type="ARBA" id="ARBA00022723"/>
    </source>
</evidence>
<keyword evidence="11" id="KW-0129">CBS domain</keyword>
<evidence type="ECO:0000313" key="14">
    <source>
        <dbReference type="EMBL" id="MDV2885661.1"/>
    </source>
</evidence>
<feature type="domain" description="CBS" evidence="13">
    <location>
        <begin position="314"/>
        <end position="373"/>
    </location>
</feature>
<dbReference type="Gene3D" id="3.90.1640.10">
    <property type="entry name" value="inorganic pyrophosphatase (n-terminal core)"/>
    <property type="match status" value="1"/>
</dbReference>
<dbReference type="SUPFAM" id="SSF81891">
    <property type="entry name" value="Poly A polymerase C-terminal region-like"/>
    <property type="match status" value="1"/>
</dbReference>
<evidence type="ECO:0000256" key="6">
    <source>
        <dbReference type="ARBA" id="ARBA00022695"/>
    </source>
</evidence>
<dbReference type="CDD" id="cd04595">
    <property type="entry name" value="CBS_pair_DHH_polyA_Pol_assoc"/>
    <property type="match status" value="1"/>
</dbReference>
<dbReference type="InterPro" id="IPR052390">
    <property type="entry name" value="tRNA_nt/polyA_polymerase"/>
</dbReference>
<dbReference type="Pfam" id="PF02272">
    <property type="entry name" value="DHHA1"/>
    <property type="match status" value="1"/>
</dbReference>
<dbReference type="GO" id="GO:0046872">
    <property type="term" value="F:metal ion binding"/>
    <property type="evidence" value="ECO:0007669"/>
    <property type="project" value="UniProtKB-KW"/>
</dbReference>
<dbReference type="InterPro" id="IPR003156">
    <property type="entry name" value="DHHA1_dom"/>
</dbReference>
<dbReference type="PANTHER" id="PTHR47788:SF1">
    <property type="entry name" value="A-ADDING TRNA NUCLEOTIDYLTRANSFERASE"/>
    <property type="match status" value="1"/>
</dbReference>
<evidence type="ECO:0000256" key="1">
    <source>
        <dbReference type="ARBA" id="ARBA00001946"/>
    </source>
</evidence>
<evidence type="ECO:0000259" key="13">
    <source>
        <dbReference type="PROSITE" id="PS51371"/>
    </source>
</evidence>
<evidence type="ECO:0000256" key="8">
    <source>
        <dbReference type="ARBA" id="ARBA00022741"/>
    </source>
</evidence>
<accession>A0AAJ2U1W0</accession>
<dbReference type="SUPFAM" id="SSF64182">
    <property type="entry name" value="DHH phosphoesterases"/>
    <property type="match status" value="1"/>
</dbReference>
<reference evidence="14" key="1">
    <citation type="submission" date="2023-10" db="EMBL/GenBank/DDBJ databases">
        <title>Screening of Alkalihalophilus pseudofirmusBZ-TG-HK211 and Its Alleviation of Salt Stress on Rapeseed Growth.</title>
        <authorList>
            <person name="Zhao B."/>
            <person name="Guo T."/>
        </authorList>
    </citation>
    <scope>NUCLEOTIDE SEQUENCE</scope>
    <source>
        <strain evidence="14">BZ-TG-HK211</strain>
    </source>
</reference>
<dbReference type="PANTHER" id="PTHR47788">
    <property type="entry name" value="POLYA POLYMERASE"/>
    <property type="match status" value="1"/>
</dbReference>
<protein>
    <submittedName>
        <fullName evidence="14">CBS domain-containing protein</fullName>
    </submittedName>
</protein>
<dbReference type="GO" id="GO:0000166">
    <property type="term" value="F:nucleotide binding"/>
    <property type="evidence" value="ECO:0007669"/>
    <property type="project" value="UniProtKB-KW"/>
</dbReference>
<keyword evidence="10 12" id="KW-0694">RNA-binding</keyword>
<proteinExistence type="inferred from homology"/>
<dbReference type="InterPro" id="IPR046342">
    <property type="entry name" value="CBS_dom_sf"/>
</dbReference>
<dbReference type="GO" id="GO:0016779">
    <property type="term" value="F:nucleotidyltransferase activity"/>
    <property type="evidence" value="ECO:0007669"/>
    <property type="project" value="UniProtKB-KW"/>
</dbReference>
<dbReference type="AlphaFoldDB" id="A0AAJ2U1W0"/>
<dbReference type="Pfam" id="PF00571">
    <property type="entry name" value="CBS"/>
    <property type="match status" value="2"/>
</dbReference>
<evidence type="ECO:0000256" key="5">
    <source>
        <dbReference type="ARBA" id="ARBA00022694"/>
    </source>
</evidence>
<comment type="caution">
    <text evidence="14">The sequence shown here is derived from an EMBL/GenBank/DDBJ whole genome shotgun (WGS) entry which is preliminary data.</text>
</comment>
<dbReference type="Pfam" id="PF01743">
    <property type="entry name" value="PolyA_pol"/>
    <property type="match status" value="1"/>
</dbReference>
<dbReference type="InterPro" id="IPR038763">
    <property type="entry name" value="DHH_sf"/>
</dbReference>
<organism evidence="14 15">
    <name type="scientific">Alkalihalophilus pseudofirmus</name>
    <name type="common">Bacillus pseudofirmus</name>
    <dbReference type="NCBI Taxonomy" id="79885"/>
    <lineage>
        <taxon>Bacteria</taxon>
        <taxon>Bacillati</taxon>
        <taxon>Bacillota</taxon>
        <taxon>Bacilli</taxon>
        <taxon>Bacillales</taxon>
        <taxon>Bacillaceae</taxon>
        <taxon>Alkalihalophilus</taxon>
    </lineage>
</organism>
<dbReference type="InterPro" id="IPR000644">
    <property type="entry name" value="CBS_dom"/>
</dbReference>
<evidence type="ECO:0000256" key="9">
    <source>
        <dbReference type="ARBA" id="ARBA00022842"/>
    </source>
</evidence>
<evidence type="ECO:0000256" key="12">
    <source>
        <dbReference type="RuleBase" id="RU003953"/>
    </source>
</evidence>
<dbReference type="Gene3D" id="3.30.460.10">
    <property type="entry name" value="Beta Polymerase, domain 2"/>
    <property type="match status" value="1"/>
</dbReference>
<evidence type="ECO:0000256" key="3">
    <source>
        <dbReference type="ARBA" id="ARBA00022555"/>
    </source>
</evidence>
<feature type="domain" description="CBS" evidence="13">
    <location>
        <begin position="377"/>
        <end position="432"/>
    </location>
</feature>
<evidence type="ECO:0000256" key="10">
    <source>
        <dbReference type="ARBA" id="ARBA00022884"/>
    </source>
</evidence>
<gene>
    <name evidence="14" type="ORF">RYX45_10770</name>
</gene>
<name>A0AAJ2U1W0_ALKPS</name>
<dbReference type="CDD" id="cd05398">
    <property type="entry name" value="NT_ClassII-CCAase"/>
    <property type="match status" value="1"/>
</dbReference>
<dbReference type="SMART" id="SM00116">
    <property type="entry name" value="CBS"/>
    <property type="match status" value="2"/>
</dbReference>
<keyword evidence="5" id="KW-0819">tRNA processing</keyword>
<dbReference type="SUPFAM" id="SSF54631">
    <property type="entry name" value="CBS-domain pair"/>
    <property type="match status" value="1"/>
</dbReference>
<keyword evidence="8" id="KW-0547">Nucleotide-binding</keyword>
<evidence type="ECO:0000313" key="15">
    <source>
        <dbReference type="Proteomes" id="UP001285636"/>
    </source>
</evidence>
<dbReference type="PROSITE" id="PS51371">
    <property type="entry name" value="CBS"/>
    <property type="match status" value="2"/>
</dbReference>
<comment type="similarity">
    <text evidence="2 12">Belongs to the tRNA nucleotidyltransferase/poly(A) polymerase family.</text>
</comment>
<dbReference type="InterPro" id="IPR043519">
    <property type="entry name" value="NT_sf"/>
</dbReference>
<keyword evidence="6" id="KW-0548">Nucleotidyltransferase</keyword>
<dbReference type="GO" id="GO:0000049">
    <property type="term" value="F:tRNA binding"/>
    <property type="evidence" value="ECO:0007669"/>
    <property type="project" value="UniProtKB-KW"/>
</dbReference>